<dbReference type="InterPro" id="IPR009057">
    <property type="entry name" value="Homeodomain-like_sf"/>
</dbReference>
<evidence type="ECO:0000256" key="1">
    <source>
        <dbReference type="ARBA" id="ARBA00023015"/>
    </source>
</evidence>
<keyword evidence="2 4" id="KW-0238">DNA-binding</keyword>
<reference evidence="6 7" key="1">
    <citation type="submission" date="2023-08" db="EMBL/GenBank/DDBJ databases">
        <title>Microbacterium psychrotolerans sp. nov., a psychrotolerant bacterium isolated from soil in Heilongjiang Province, China.</title>
        <authorList>
            <person name="An P."/>
            <person name="Zhao D."/>
            <person name="Xiang H."/>
        </authorList>
    </citation>
    <scope>NUCLEOTIDE SEQUENCE [LARGE SCALE GENOMIC DNA]</scope>
    <source>
        <strain evidence="6 7">QXD-8</strain>
    </source>
</reference>
<dbReference type="SUPFAM" id="SSF46689">
    <property type="entry name" value="Homeodomain-like"/>
    <property type="match status" value="1"/>
</dbReference>
<dbReference type="Gene3D" id="1.10.357.10">
    <property type="entry name" value="Tetracycline Repressor, domain 2"/>
    <property type="match status" value="1"/>
</dbReference>
<dbReference type="InterPro" id="IPR001647">
    <property type="entry name" value="HTH_TetR"/>
</dbReference>
<evidence type="ECO:0000256" key="4">
    <source>
        <dbReference type="PROSITE-ProRule" id="PRU00335"/>
    </source>
</evidence>
<keyword evidence="1" id="KW-0805">Transcription regulation</keyword>
<dbReference type="PANTHER" id="PTHR30055">
    <property type="entry name" value="HTH-TYPE TRANSCRIPTIONAL REGULATOR RUTR"/>
    <property type="match status" value="1"/>
</dbReference>
<sequence>MPARSSILSTADVRRPMVAAAALTQFARGGYHGTTVADVAREAKISSAYVFKLYARKEALFVAALEACFDHIVDAITSGADAAADTSPTAVLDSMGDAYADLIRDRTLLMLQVHAQSVADIEEIGAALRAGIARVTDFAKRRSGGTDEEVQQFMAYGQLCHLLVTARIDEIPADWARILSRGIRHPE</sequence>
<feature type="DNA-binding region" description="H-T-H motif" evidence="4">
    <location>
        <begin position="35"/>
        <end position="54"/>
    </location>
</feature>
<dbReference type="Pfam" id="PF00440">
    <property type="entry name" value="TetR_N"/>
    <property type="match status" value="1"/>
</dbReference>
<evidence type="ECO:0000256" key="3">
    <source>
        <dbReference type="ARBA" id="ARBA00023163"/>
    </source>
</evidence>
<dbReference type="InterPro" id="IPR050109">
    <property type="entry name" value="HTH-type_TetR-like_transc_reg"/>
</dbReference>
<accession>A0ABU0Z012</accession>
<feature type="domain" description="HTH tetR-type" evidence="5">
    <location>
        <begin position="12"/>
        <end position="72"/>
    </location>
</feature>
<proteinExistence type="predicted"/>
<dbReference type="EMBL" id="JAVFWO010000001">
    <property type="protein sequence ID" value="MDQ7876856.1"/>
    <property type="molecule type" value="Genomic_DNA"/>
</dbReference>
<evidence type="ECO:0000259" key="5">
    <source>
        <dbReference type="PROSITE" id="PS50977"/>
    </source>
</evidence>
<evidence type="ECO:0000313" key="6">
    <source>
        <dbReference type="EMBL" id="MDQ7876856.1"/>
    </source>
</evidence>
<keyword evidence="3" id="KW-0804">Transcription</keyword>
<keyword evidence="7" id="KW-1185">Reference proteome</keyword>
<organism evidence="6 7">
    <name type="scientific">Microbacterium psychrotolerans</name>
    <dbReference type="NCBI Taxonomy" id="3068321"/>
    <lineage>
        <taxon>Bacteria</taxon>
        <taxon>Bacillati</taxon>
        <taxon>Actinomycetota</taxon>
        <taxon>Actinomycetes</taxon>
        <taxon>Micrococcales</taxon>
        <taxon>Microbacteriaceae</taxon>
        <taxon>Microbacterium</taxon>
    </lineage>
</organism>
<name>A0ABU0Z012_9MICO</name>
<gene>
    <name evidence="6" type="ORF">Q9R08_02595</name>
</gene>
<dbReference type="PANTHER" id="PTHR30055:SF234">
    <property type="entry name" value="HTH-TYPE TRANSCRIPTIONAL REGULATOR BETI"/>
    <property type="match status" value="1"/>
</dbReference>
<evidence type="ECO:0000313" key="7">
    <source>
        <dbReference type="Proteomes" id="UP001235133"/>
    </source>
</evidence>
<comment type="caution">
    <text evidence="6">The sequence shown here is derived from an EMBL/GenBank/DDBJ whole genome shotgun (WGS) entry which is preliminary data.</text>
</comment>
<dbReference type="Proteomes" id="UP001235133">
    <property type="component" value="Unassembled WGS sequence"/>
</dbReference>
<protein>
    <submittedName>
        <fullName evidence="6">TetR/AcrR family transcriptional regulator</fullName>
    </submittedName>
</protein>
<dbReference type="PROSITE" id="PS50977">
    <property type="entry name" value="HTH_TETR_2"/>
    <property type="match status" value="1"/>
</dbReference>
<dbReference type="RefSeq" id="WP_308866258.1">
    <property type="nucleotide sequence ID" value="NZ_JAVFWO010000001.1"/>
</dbReference>
<evidence type="ECO:0000256" key="2">
    <source>
        <dbReference type="ARBA" id="ARBA00023125"/>
    </source>
</evidence>